<proteinExistence type="predicted"/>
<reference evidence="2" key="1">
    <citation type="journal article" date="2019" name="Sci. Rep.">
        <title>Draft genome of Tanacetum cinerariifolium, the natural source of mosquito coil.</title>
        <authorList>
            <person name="Yamashiro T."/>
            <person name="Shiraishi A."/>
            <person name="Satake H."/>
            <person name="Nakayama K."/>
        </authorList>
    </citation>
    <scope>NUCLEOTIDE SEQUENCE</scope>
</reference>
<dbReference type="EMBL" id="BKCJ010005585">
    <property type="protein sequence ID" value="GEU67542.1"/>
    <property type="molecule type" value="Genomic_DNA"/>
</dbReference>
<name>A0A6L2M4J4_TANCI</name>
<feature type="region of interest" description="Disordered" evidence="1">
    <location>
        <begin position="308"/>
        <end position="330"/>
    </location>
</feature>
<feature type="compositionally biased region" description="Basic and acidic residues" evidence="1">
    <location>
        <begin position="308"/>
        <end position="323"/>
    </location>
</feature>
<sequence length="330" mass="36556">MRPNLGVLQIDLIVSDSEHSTVLYTSISLDFDLSSWGIPLMDAEHVYPEYLVPSDDDIPVEDQSYATDASPTTLSPGDTPIPFPSKAEVARLLSLPTPPPSPLTPLSLPLLQIPSPPLPLPSPPTHTSPTYVEAPLGYKATKIRLRVVSPLPSPTPQPPLLLPSTARRVDIPEADILPRMRLLLTALTPRRNVAAIEVVNLRISYHADVRIWESEKFYTRHQDAQEDRTALRDEALDRSEAHNKALEARISVLETQAYRHEWQRQDADDHATGAMMRIHVLKARACIDTLEDIGRVADALAERDANISRNGDDIHDSGSDGRKRMPVASE</sequence>
<accession>A0A6L2M4J4</accession>
<evidence type="ECO:0000313" key="2">
    <source>
        <dbReference type="EMBL" id="GEU67542.1"/>
    </source>
</evidence>
<feature type="compositionally biased region" description="Polar residues" evidence="1">
    <location>
        <begin position="64"/>
        <end position="76"/>
    </location>
</feature>
<evidence type="ECO:0000256" key="1">
    <source>
        <dbReference type="SAM" id="MobiDB-lite"/>
    </source>
</evidence>
<dbReference type="AlphaFoldDB" id="A0A6L2M4J4"/>
<gene>
    <name evidence="2" type="ORF">Tci_039520</name>
</gene>
<comment type="caution">
    <text evidence="2">The sequence shown here is derived from an EMBL/GenBank/DDBJ whole genome shotgun (WGS) entry which is preliminary data.</text>
</comment>
<feature type="region of interest" description="Disordered" evidence="1">
    <location>
        <begin position="57"/>
        <end position="81"/>
    </location>
</feature>
<organism evidence="2">
    <name type="scientific">Tanacetum cinerariifolium</name>
    <name type="common">Dalmatian daisy</name>
    <name type="synonym">Chrysanthemum cinerariifolium</name>
    <dbReference type="NCBI Taxonomy" id="118510"/>
    <lineage>
        <taxon>Eukaryota</taxon>
        <taxon>Viridiplantae</taxon>
        <taxon>Streptophyta</taxon>
        <taxon>Embryophyta</taxon>
        <taxon>Tracheophyta</taxon>
        <taxon>Spermatophyta</taxon>
        <taxon>Magnoliopsida</taxon>
        <taxon>eudicotyledons</taxon>
        <taxon>Gunneridae</taxon>
        <taxon>Pentapetalae</taxon>
        <taxon>asterids</taxon>
        <taxon>campanulids</taxon>
        <taxon>Asterales</taxon>
        <taxon>Asteraceae</taxon>
        <taxon>Asteroideae</taxon>
        <taxon>Anthemideae</taxon>
        <taxon>Anthemidinae</taxon>
        <taxon>Tanacetum</taxon>
    </lineage>
</organism>
<protein>
    <submittedName>
        <fullName evidence="2">Uncharacterized protein</fullName>
    </submittedName>
</protein>